<comment type="caution">
    <text evidence="2">The sequence shown here is derived from an EMBL/GenBank/DDBJ whole genome shotgun (WGS) entry which is preliminary data.</text>
</comment>
<proteinExistence type="predicted"/>
<reference evidence="2" key="1">
    <citation type="submission" date="2023-05" db="EMBL/GenBank/DDBJ databases">
        <title>Anaerotaeda fermentans gen. nov., sp. nov., a novel anaerobic planctomycete of the new family within the order Sedimentisphaerales isolated from Taman Peninsula, Russia.</title>
        <authorList>
            <person name="Khomyakova M.A."/>
            <person name="Merkel A.Y."/>
            <person name="Slobodkin A.I."/>
        </authorList>
    </citation>
    <scope>NUCLEOTIDE SEQUENCE</scope>
    <source>
        <strain evidence="2">M17dextr</strain>
    </source>
</reference>
<dbReference type="PIRSF" id="PIRSF006470">
    <property type="entry name" value="DctB"/>
    <property type="match status" value="1"/>
</dbReference>
<gene>
    <name evidence="2" type="ORF">QJ522_01545</name>
</gene>
<dbReference type="Proteomes" id="UP001431776">
    <property type="component" value="Unassembled WGS sequence"/>
</dbReference>
<protein>
    <submittedName>
        <fullName evidence="2">TRAP transporter substrate-binding protein</fullName>
    </submittedName>
</protein>
<dbReference type="NCBIfam" id="TIGR00787">
    <property type="entry name" value="dctP"/>
    <property type="match status" value="1"/>
</dbReference>
<dbReference type="InterPro" id="IPR038404">
    <property type="entry name" value="TRAP_DctP_sf"/>
</dbReference>
<keyword evidence="1" id="KW-0732">Signal</keyword>
<dbReference type="Gene3D" id="3.40.190.170">
    <property type="entry name" value="Bacterial extracellular solute-binding protein, family 7"/>
    <property type="match status" value="1"/>
</dbReference>
<evidence type="ECO:0000256" key="1">
    <source>
        <dbReference type="ARBA" id="ARBA00022729"/>
    </source>
</evidence>
<organism evidence="2 3">
    <name type="scientific">Anaerobaca lacustris</name>
    <dbReference type="NCBI Taxonomy" id="3044600"/>
    <lineage>
        <taxon>Bacteria</taxon>
        <taxon>Pseudomonadati</taxon>
        <taxon>Planctomycetota</taxon>
        <taxon>Phycisphaerae</taxon>
        <taxon>Sedimentisphaerales</taxon>
        <taxon>Anaerobacaceae</taxon>
        <taxon>Anaerobaca</taxon>
    </lineage>
</organism>
<dbReference type="Pfam" id="PF03480">
    <property type="entry name" value="DctP"/>
    <property type="match status" value="1"/>
</dbReference>
<sequence>MRRSCGRIVVLLAVVLCMSGRVSARPELVLKLAHGLPTAHPVHEAMLFMAERVAARSGGRMKVEVFPSEQLGTEKECIEALQLGYLAMTKTSSAPMEGFVPRMRIFGVPYLFRDADHLWKVLNGPIGRELLLAGEAKRLRGLCYYDAGARSFYTKNRPIETPADLTGLKIRVQNSVMSMRMVQAMGGSPTPIPWGELYTALDQGVVDGAENNAPSLRTSRHYEVCKYYILDEHTCLPDIVVIGTRVWNRMTAEQQRILQEAADESVVYQRKLWAEAEAADLKAVEEAGVTILRPDKGPFRESVRSVWEEFEGTEIGDLIRRIQEVP</sequence>
<dbReference type="CDD" id="cd13671">
    <property type="entry name" value="PBP2_TRAP_SBP_like_3"/>
    <property type="match status" value="1"/>
</dbReference>
<dbReference type="GO" id="GO:0030288">
    <property type="term" value="C:outer membrane-bounded periplasmic space"/>
    <property type="evidence" value="ECO:0007669"/>
    <property type="project" value="InterPro"/>
</dbReference>
<dbReference type="PANTHER" id="PTHR33376:SF2">
    <property type="entry name" value="DICARBOXYLATE-BINDING PERIPLASMIC PROTEIN"/>
    <property type="match status" value="1"/>
</dbReference>
<dbReference type="RefSeq" id="WP_349243122.1">
    <property type="nucleotide sequence ID" value="NZ_JASCXX010000002.1"/>
</dbReference>
<keyword evidence="3" id="KW-1185">Reference proteome</keyword>
<dbReference type="EMBL" id="JASCXX010000002">
    <property type="protein sequence ID" value="MDI6447710.1"/>
    <property type="molecule type" value="Genomic_DNA"/>
</dbReference>
<dbReference type="PANTHER" id="PTHR33376">
    <property type="match status" value="1"/>
</dbReference>
<accession>A0AAW6TSY0</accession>
<name>A0AAW6TSY0_9BACT</name>
<dbReference type="AlphaFoldDB" id="A0AAW6TSY0"/>
<evidence type="ECO:0000313" key="3">
    <source>
        <dbReference type="Proteomes" id="UP001431776"/>
    </source>
</evidence>
<dbReference type="GO" id="GO:0055085">
    <property type="term" value="P:transmembrane transport"/>
    <property type="evidence" value="ECO:0007669"/>
    <property type="project" value="InterPro"/>
</dbReference>
<dbReference type="InterPro" id="IPR018389">
    <property type="entry name" value="DctP_fam"/>
</dbReference>
<evidence type="ECO:0000313" key="2">
    <source>
        <dbReference type="EMBL" id="MDI6447710.1"/>
    </source>
</evidence>
<dbReference type="GO" id="GO:0030246">
    <property type="term" value="F:carbohydrate binding"/>
    <property type="evidence" value="ECO:0007669"/>
    <property type="project" value="TreeGrafter"/>
</dbReference>
<dbReference type="NCBIfam" id="NF037995">
    <property type="entry name" value="TRAP_S1"/>
    <property type="match status" value="1"/>
</dbReference>
<dbReference type="InterPro" id="IPR004682">
    <property type="entry name" value="TRAP_DctP"/>
</dbReference>